<keyword evidence="1" id="KW-0472">Membrane</keyword>
<dbReference type="Proteomes" id="UP000192527">
    <property type="component" value="Chromosome"/>
</dbReference>
<organism evidence="2 3">
    <name type="scientific">Halobacillus mangrovi</name>
    <dbReference type="NCBI Taxonomy" id="402384"/>
    <lineage>
        <taxon>Bacteria</taxon>
        <taxon>Bacillati</taxon>
        <taxon>Bacillota</taxon>
        <taxon>Bacilli</taxon>
        <taxon>Bacillales</taxon>
        <taxon>Bacillaceae</taxon>
        <taxon>Halobacillus</taxon>
    </lineage>
</organism>
<evidence type="ECO:0000256" key="1">
    <source>
        <dbReference type="SAM" id="Phobius"/>
    </source>
</evidence>
<reference evidence="2 3" key="1">
    <citation type="submission" date="2017-04" db="EMBL/GenBank/DDBJ databases">
        <title>The whole genome sequencing and assembly of Halobacillus mangrovi strain.</title>
        <authorList>
            <person name="Lee S.-J."/>
            <person name="Park M.-K."/>
            <person name="Kim J.-Y."/>
            <person name="Lee Y.-J."/>
            <person name="Yi H."/>
            <person name="Bahn Y.-S."/>
            <person name="Kim J.F."/>
            <person name="Lee D.-W."/>
        </authorList>
    </citation>
    <scope>NUCLEOTIDE SEQUENCE [LARGE SCALE GENOMIC DNA]</scope>
    <source>
        <strain evidence="2 3">KTB 131</strain>
    </source>
</reference>
<proteinExistence type="predicted"/>
<evidence type="ECO:0000313" key="3">
    <source>
        <dbReference type="Proteomes" id="UP000192527"/>
    </source>
</evidence>
<keyword evidence="1" id="KW-1133">Transmembrane helix</keyword>
<dbReference type="EMBL" id="CP020772">
    <property type="protein sequence ID" value="ARI77163.1"/>
    <property type="molecule type" value="Genomic_DNA"/>
</dbReference>
<keyword evidence="1" id="KW-0812">Transmembrane</keyword>
<protein>
    <submittedName>
        <fullName evidence="2">Uncharacterized protein</fullName>
    </submittedName>
</protein>
<feature type="transmembrane region" description="Helical" evidence="1">
    <location>
        <begin position="41"/>
        <end position="68"/>
    </location>
</feature>
<evidence type="ECO:0000313" key="2">
    <source>
        <dbReference type="EMBL" id="ARI77163.1"/>
    </source>
</evidence>
<dbReference type="AlphaFoldDB" id="A0A1W5ZV73"/>
<accession>A0A1W5ZV73</accession>
<dbReference type="KEGG" id="hmn:HM131_10080"/>
<gene>
    <name evidence="2" type="ORF">HM131_10080</name>
</gene>
<sequence>MYESYMSNQSNKKMWYLWEERWSGKKRLYQLRYGISNGMNYLFPVFLGAETFWIMTIVFLVIAIVTGYRNGGKEWEAKEHYLEQFHNIDANHSLPMPSSS</sequence>
<name>A0A1W5ZV73_9BACI</name>
<keyword evidence="3" id="KW-1185">Reference proteome</keyword>